<organism evidence="17">
    <name type="scientific">Chlamydomonas euryale</name>
    <dbReference type="NCBI Taxonomy" id="1486919"/>
    <lineage>
        <taxon>Eukaryota</taxon>
        <taxon>Viridiplantae</taxon>
        <taxon>Chlorophyta</taxon>
        <taxon>core chlorophytes</taxon>
        <taxon>Chlorophyceae</taxon>
        <taxon>CS clade</taxon>
        <taxon>Chlamydomonadales</taxon>
        <taxon>Chlamydomonadaceae</taxon>
        <taxon>Chlamydomonas</taxon>
    </lineage>
</organism>
<feature type="transmembrane region" description="Helical" evidence="15">
    <location>
        <begin position="644"/>
        <end position="665"/>
    </location>
</feature>
<keyword evidence="3 15" id="KW-0812">Transmembrane</keyword>
<dbReference type="InterPro" id="IPR013567">
    <property type="entry name" value="EF_hand_assoc_2"/>
</dbReference>
<dbReference type="PROSITE" id="PS00018">
    <property type="entry name" value="EF_HAND_1"/>
    <property type="match status" value="1"/>
</dbReference>
<evidence type="ECO:0000256" key="1">
    <source>
        <dbReference type="ARBA" id="ARBA00004200"/>
    </source>
</evidence>
<evidence type="ECO:0000259" key="16">
    <source>
        <dbReference type="PROSITE" id="PS50222"/>
    </source>
</evidence>
<feature type="compositionally biased region" description="Low complexity" evidence="14">
    <location>
        <begin position="687"/>
        <end position="697"/>
    </location>
</feature>
<dbReference type="EMBL" id="HBEC01026403">
    <property type="protein sequence ID" value="CAD8293706.1"/>
    <property type="molecule type" value="Transcribed_RNA"/>
</dbReference>
<feature type="region of interest" description="Disordered" evidence="14">
    <location>
        <begin position="674"/>
        <end position="729"/>
    </location>
</feature>
<dbReference type="InterPro" id="IPR027417">
    <property type="entry name" value="P-loop_NTPase"/>
</dbReference>
<evidence type="ECO:0000256" key="15">
    <source>
        <dbReference type="SAM" id="Phobius"/>
    </source>
</evidence>
<dbReference type="InterPro" id="IPR018247">
    <property type="entry name" value="EF_Hand_1_Ca_BS"/>
</dbReference>
<evidence type="ECO:0000256" key="8">
    <source>
        <dbReference type="ARBA" id="ARBA00022801"/>
    </source>
</evidence>
<dbReference type="Pfam" id="PF08356">
    <property type="entry name" value="EF_assoc_2"/>
    <property type="match status" value="1"/>
</dbReference>
<dbReference type="SUPFAM" id="SSF47473">
    <property type="entry name" value="EF-hand"/>
    <property type="match status" value="1"/>
</dbReference>
<dbReference type="InterPro" id="IPR002048">
    <property type="entry name" value="EF_hand_dom"/>
</dbReference>
<evidence type="ECO:0000313" key="17">
    <source>
        <dbReference type="EMBL" id="CAD8293706.1"/>
    </source>
</evidence>
<protein>
    <recommendedName>
        <fullName evidence="16">EF-hand domain-containing protein</fullName>
    </recommendedName>
</protein>
<proteinExistence type="inferred from homology"/>
<evidence type="ECO:0000256" key="3">
    <source>
        <dbReference type="ARBA" id="ARBA00022692"/>
    </source>
</evidence>
<dbReference type="InterPro" id="IPR001806">
    <property type="entry name" value="Small_GTPase"/>
</dbReference>
<keyword evidence="9" id="KW-0106">Calcium</keyword>
<evidence type="ECO:0000256" key="7">
    <source>
        <dbReference type="ARBA" id="ARBA00022787"/>
    </source>
</evidence>
<dbReference type="Gene3D" id="3.40.50.300">
    <property type="entry name" value="P-loop containing nucleotide triphosphate hydrolases"/>
    <property type="match status" value="2"/>
</dbReference>
<dbReference type="InterPro" id="IPR011992">
    <property type="entry name" value="EF-hand-dom_pair"/>
</dbReference>
<evidence type="ECO:0000256" key="9">
    <source>
        <dbReference type="ARBA" id="ARBA00022837"/>
    </source>
</evidence>
<dbReference type="GO" id="GO:0003924">
    <property type="term" value="F:GTPase activity"/>
    <property type="evidence" value="ECO:0007669"/>
    <property type="project" value="InterPro"/>
</dbReference>
<keyword evidence="12" id="KW-0342">GTP-binding</keyword>
<dbReference type="PRINTS" id="PR00449">
    <property type="entry name" value="RASTRNSFRMNG"/>
</dbReference>
<dbReference type="PROSITE" id="PS50222">
    <property type="entry name" value="EF_HAND_2"/>
    <property type="match status" value="1"/>
</dbReference>
<evidence type="ECO:0000256" key="5">
    <source>
        <dbReference type="ARBA" id="ARBA00022737"/>
    </source>
</evidence>
<dbReference type="GO" id="GO:0005741">
    <property type="term" value="C:mitochondrial outer membrane"/>
    <property type="evidence" value="ECO:0007669"/>
    <property type="project" value="UniProtKB-SubCell"/>
</dbReference>
<dbReference type="PANTHER" id="PTHR46819">
    <property type="entry name" value="EF-HAND CALCIUM-BINDING DOMAIN-CONTAINING PROTEIN 7"/>
    <property type="match status" value="1"/>
</dbReference>
<evidence type="ECO:0000256" key="14">
    <source>
        <dbReference type="SAM" id="MobiDB-lite"/>
    </source>
</evidence>
<keyword evidence="10 15" id="KW-1133">Transmembrane helix</keyword>
<dbReference type="GO" id="GO:0005525">
    <property type="term" value="F:GTP binding"/>
    <property type="evidence" value="ECO:0007669"/>
    <property type="project" value="UniProtKB-KW"/>
</dbReference>
<evidence type="ECO:0000256" key="11">
    <source>
        <dbReference type="ARBA" id="ARBA00023128"/>
    </source>
</evidence>
<keyword evidence="13 15" id="KW-0472">Membrane</keyword>
<keyword evidence="4" id="KW-0479">Metal-binding</keyword>
<evidence type="ECO:0000256" key="2">
    <source>
        <dbReference type="ARBA" id="ARBA00007981"/>
    </source>
</evidence>
<name>A0A7R9VF32_9CHLO</name>
<evidence type="ECO:0000256" key="10">
    <source>
        <dbReference type="ARBA" id="ARBA00022989"/>
    </source>
</evidence>
<evidence type="ECO:0000256" key="6">
    <source>
        <dbReference type="ARBA" id="ARBA00022741"/>
    </source>
</evidence>
<reference evidence="17" key="1">
    <citation type="submission" date="2021-01" db="EMBL/GenBank/DDBJ databases">
        <authorList>
            <person name="Corre E."/>
            <person name="Pelletier E."/>
            <person name="Niang G."/>
            <person name="Scheremetjew M."/>
            <person name="Finn R."/>
            <person name="Kale V."/>
            <person name="Holt S."/>
            <person name="Cochrane G."/>
            <person name="Meng A."/>
            <person name="Brown T."/>
            <person name="Cohen L."/>
        </authorList>
    </citation>
    <scope>NUCLEOTIDE SEQUENCE</scope>
    <source>
        <strain evidence="17">CCMP219</strain>
    </source>
</reference>
<evidence type="ECO:0000256" key="13">
    <source>
        <dbReference type="ARBA" id="ARBA00023136"/>
    </source>
</evidence>
<sequence length="750" mass="79800">MASLGSGGSGAAHTVRVCVLGDAQTGKTSLISTAANDTFDERPPPVLPPVRLPRDFSPDGVPMLITDTSSRPEDSAAVELAILHADAIVVCFDARRQATLDSIRTDWYPRVQAVKPDVPVILACCKSDLLADTQDGHEIQAIRERVEAAVQDLSHVEVCLNCSSHTLRMVTDVFYYALKSVLYPLQPLYDRIEKRLRPLCVRALKRIFIMCDTDGDGALSDAELNGFQELCFKVALQDDELQNLKHVVLAKMPNGVLDRGLTLEGFLFLHVLFIERGRLESTWAVLRTFGYNDALHLSDEVLDRLQWALPPDATYELSGGAVEFLRRAFAAADEDGDGLLTWHQLERMYSTIPPPMWTAEQWAHVLVSGMYGQAHKLDAFLLKWHYAMLQNPRATLAQLLYLGVGGPSGAGADALLVRKTRRRRDRRADLAARNVFHCYVFGPRGCGKSSLLRALAGSPAPSDGCPEQPAAAVGYVVLEDSTEKVLVMSEIADDIISEFMMLQRISGGAPAGGGGGMGGGGKARLSSSMPDLTRADVAAFLFDCSSEESFRAAAEMLVAVSTAAGDSLPCALVACKDDLGMAQAMEDEVASACLELAVPLVPVSAASNELSWLLRRLVSMSIRPEGYIPITPARRAQRQFWRQAGTYGLAAAAVAATGGLLYYLYASTASTSQQRADSQQGHDVHGGPRSWSSAAGSSGIGAGGGGNISGAPAGGSAAAAGGGASLSDGVASISSSLSLLGQSFGFSRPP</sequence>
<feature type="compositionally biased region" description="Gly residues" evidence="14">
    <location>
        <begin position="698"/>
        <end position="708"/>
    </location>
</feature>
<feature type="domain" description="EF-hand" evidence="16">
    <location>
        <begin position="320"/>
        <end position="355"/>
    </location>
</feature>
<dbReference type="PANTHER" id="PTHR46819:SF1">
    <property type="entry name" value="EF-HAND CALCIUM-BINDING DOMAIN-CONTAINING PROTEIN 7"/>
    <property type="match status" value="1"/>
</dbReference>
<gene>
    <name evidence="17" type="ORF">CEUR00632_LOCUS12158</name>
</gene>
<comment type="subcellular location">
    <subcellularLocation>
        <location evidence="1">Mitochondrion outer membrane</location>
        <topology evidence="1">Single-pass type IV membrane protein</topology>
    </subcellularLocation>
</comment>
<dbReference type="GO" id="GO:0005509">
    <property type="term" value="F:calcium ion binding"/>
    <property type="evidence" value="ECO:0007669"/>
    <property type="project" value="InterPro"/>
</dbReference>
<dbReference type="SUPFAM" id="SSF52540">
    <property type="entry name" value="P-loop containing nucleoside triphosphate hydrolases"/>
    <property type="match status" value="2"/>
</dbReference>
<evidence type="ECO:0000256" key="12">
    <source>
        <dbReference type="ARBA" id="ARBA00023134"/>
    </source>
</evidence>
<dbReference type="AlphaFoldDB" id="A0A7R9VF32"/>
<keyword evidence="6" id="KW-0547">Nucleotide-binding</keyword>
<dbReference type="Pfam" id="PF00071">
    <property type="entry name" value="Ras"/>
    <property type="match status" value="1"/>
</dbReference>
<dbReference type="Gene3D" id="1.10.238.10">
    <property type="entry name" value="EF-hand"/>
    <property type="match status" value="2"/>
</dbReference>
<dbReference type="SMART" id="SM00174">
    <property type="entry name" value="RHO"/>
    <property type="match status" value="1"/>
</dbReference>
<keyword evidence="7" id="KW-1000">Mitochondrion outer membrane</keyword>
<dbReference type="FunFam" id="1.10.238.10:FF:000011">
    <property type="entry name" value="Mitochondrial Rho GTPase"/>
    <property type="match status" value="1"/>
</dbReference>
<evidence type="ECO:0000256" key="4">
    <source>
        <dbReference type="ARBA" id="ARBA00022723"/>
    </source>
</evidence>
<keyword evidence="11" id="KW-0496">Mitochondrion</keyword>
<accession>A0A7R9VF32</accession>
<dbReference type="InterPro" id="IPR052266">
    <property type="entry name" value="Miro-EF-hand_domain"/>
</dbReference>
<keyword evidence="5" id="KW-0677">Repeat</keyword>
<feature type="compositionally biased region" description="Low complexity" evidence="14">
    <location>
        <begin position="709"/>
        <end position="729"/>
    </location>
</feature>
<keyword evidence="8" id="KW-0378">Hydrolase</keyword>
<comment type="similarity">
    <text evidence="2">Belongs to the mitochondrial Rho GTPase family.</text>
</comment>